<reference evidence="2" key="2">
    <citation type="submission" date="2015-01" db="EMBL/GenBank/DDBJ databases">
        <title>Evolutionary Origins and Diversification of the Mycorrhizal Mutualists.</title>
        <authorList>
            <consortium name="DOE Joint Genome Institute"/>
            <consortium name="Mycorrhizal Genomics Consortium"/>
            <person name="Kohler A."/>
            <person name="Kuo A."/>
            <person name="Nagy L.G."/>
            <person name="Floudas D."/>
            <person name="Copeland A."/>
            <person name="Barry K.W."/>
            <person name="Cichocki N."/>
            <person name="Veneault-Fourrey C."/>
            <person name="LaButti K."/>
            <person name="Lindquist E.A."/>
            <person name="Lipzen A."/>
            <person name="Lundell T."/>
            <person name="Morin E."/>
            <person name="Murat C."/>
            <person name="Riley R."/>
            <person name="Ohm R."/>
            <person name="Sun H."/>
            <person name="Tunlid A."/>
            <person name="Henrissat B."/>
            <person name="Grigoriev I.V."/>
            <person name="Hibbett D.S."/>
            <person name="Martin F."/>
        </authorList>
    </citation>
    <scope>NUCLEOTIDE SEQUENCE [LARGE SCALE GENOMIC DNA]</scope>
    <source>
        <strain evidence="2">Ve08.2h10</strain>
    </source>
</reference>
<dbReference type="Proteomes" id="UP000054538">
    <property type="component" value="Unassembled WGS sequence"/>
</dbReference>
<organism evidence="1 2">
    <name type="scientific">Paxillus rubicundulus Ve08.2h10</name>
    <dbReference type="NCBI Taxonomy" id="930991"/>
    <lineage>
        <taxon>Eukaryota</taxon>
        <taxon>Fungi</taxon>
        <taxon>Dikarya</taxon>
        <taxon>Basidiomycota</taxon>
        <taxon>Agaricomycotina</taxon>
        <taxon>Agaricomycetes</taxon>
        <taxon>Agaricomycetidae</taxon>
        <taxon>Boletales</taxon>
        <taxon>Paxilineae</taxon>
        <taxon>Paxillaceae</taxon>
        <taxon>Paxillus</taxon>
    </lineage>
</organism>
<sequence>HADVMVLANKEESLMISPHPYWYARIIGIFHINVQHAGHIKSFDILWVRWFGRNVETPTVWAAKRLPCIGFYDSADPSAFGFLDPDSIIRGVHLIPAFTYGRTSELSPASIARQPADNNEDWS</sequence>
<proteinExistence type="predicted"/>
<dbReference type="AlphaFoldDB" id="A0A0D0CAF2"/>
<accession>A0A0D0CAF2</accession>
<reference evidence="1 2" key="1">
    <citation type="submission" date="2014-04" db="EMBL/GenBank/DDBJ databases">
        <authorList>
            <consortium name="DOE Joint Genome Institute"/>
            <person name="Kuo A."/>
            <person name="Kohler A."/>
            <person name="Jargeat P."/>
            <person name="Nagy L.G."/>
            <person name="Floudas D."/>
            <person name="Copeland A."/>
            <person name="Barry K.W."/>
            <person name="Cichocki N."/>
            <person name="Veneault-Fourrey C."/>
            <person name="LaButti K."/>
            <person name="Lindquist E.A."/>
            <person name="Lipzen A."/>
            <person name="Lundell T."/>
            <person name="Morin E."/>
            <person name="Murat C."/>
            <person name="Sun H."/>
            <person name="Tunlid A."/>
            <person name="Henrissat B."/>
            <person name="Grigoriev I.V."/>
            <person name="Hibbett D.S."/>
            <person name="Martin F."/>
            <person name="Nordberg H.P."/>
            <person name="Cantor M.N."/>
            <person name="Hua S.X."/>
        </authorList>
    </citation>
    <scope>NUCLEOTIDE SEQUENCE [LARGE SCALE GENOMIC DNA]</scope>
    <source>
        <strain evidence="1 2">Ve08.2h10</strain>
    </source>
</reference>
<name>A0A0D0CAF2_9AGAM</name>
<gene>
    <name evidence="1" type="ORF">PAXRUDRAFT_160118</name>
</gene>
<dbReference type="OrthoDB" id="3267098at2759"/>
<keyword evidence="2" id="KW-1185">Reference proteome</keyword>
<dbReference type="EMBL" id="KN826162">
    <property type="protein sequence ID" value="KIK79862.1"/>
    <property type="molecule type" value="Genomic_DNA"/>
</dbReference>
<feature type="non-terminal residue" evidence="1">
    <location>
        <position position="1"/>
    </location>
</feature>
<evidence type="ECO:0000313" key="2">
    <source>
        <dbReference type="Proteomes" id="UP000054538"/>
    </source>
</evidence>
<dbReference type="HOGENOM" id="CLU_002498_5_0_1"/>
<protein>
    <submittedName>
        <fullName evidence="1">Unplaced genomic scaffold scaffold_1340, whole genome shotgun sequence</fullName>
    </submittedName>
</protein>
<dbReference type="InParanoid" id="A0A0D0CAF2"/>
<evidence type="ECO:0000313" key="1">
    <source>
        <dbReference type="EMBL" id="KIK79862.1"/>
    </source>
</evidence>